<proteinExistence type="predicted"/>
<accession>A0AAU9D0T2</accession>
<dbReference type="KEGG" id="fax:FUAX_04760"/>
<protein>
    <recommendedName>
        <fullName evidence="4">Lipoprotein</fullName>
    </recommendedName>
</protein>
<evidence type="ECO:0000313" key="3">
    <source>
        <dbReference type="Proteomes" id="UP001348817"/>
    </source>
</evidence>
<reference evidence="2 3" key="1">
    <citation type="submission" date="2021-12" db="EMBL/GenBank/DDBJ databases">
        <title>Genome sequencing of bacteria with rrn-lacking chromosome and rrn-plasmid.</title>
        <authorList>
            <person name="Anda M."/>
            <person name="Iwasaki W."/>
        </authorList>
    </citation>
    <scope>NUCLEOTIDE SEQUENCE [LARGE SCALE GENOMIC DNA]</scope>
    <source>
        <strain evidence="2 3">DSM 100852</strain>
    </source>
</reference>
<organism evidence="2 3">
    <name type="scientific">Fulvitalea axinellae</name>
    <dbReference type="NCBI Taxonomy" id="1182444"/>
    <lineage>
        <taxon>Bacteria</taxon>
        <taxon>Pseudomonadati</taxon>
        <taxon>Bacteroidota</taxon>
        <taxon>Cytophagia</taxon>
        <taxon>Cytophagales</taxon>
        <taxon>Persicobacteraceae</taxon>
        <taxon>Fulvitalea</taxon>
    </lineage>
</organism>
<keyword evidence="3" id="KW-1185">Reference proteome</keyword>
<dbReference type="Proteomes" id="UP001348817">
    <property type="component" value="Chromosome"/>
</dbReference>
<evidence type="ECO:0000313" key="2">
    <source>
        <dbReference type="EMBL" id="BDD08044.1"/>
    </source>
</evidence>
<keyword evidence="1" id="KW-0812">Transmembrane</keyword>
<dbReference type="RefSeq" id="WP_338393331.1">
    <property type="nucleotide sequence ID" value="NZ_AP025314.1"/>
</dbReference>
<feature type="transmembrane region" description="Helical" evidence="1">
    <location>
        <begin position="6"/>
        <end position="25"/>
    </location>
</feature>
<dbReference type="EMBL" id="AP025314">
    <property type="protein sequence ID" value="BDD08044.1"/>
    <property type="molecule type" value="Genomic_DNA"/>
</dbReference>
<evidence type="ECO:0000256" key="1">
    <source>
        <dbReference type="SAM" id="Phobius"/>
    </source>
</evidence>
<evidence type="ECO:0008006" key="4">
    <source>
        <dbReference type="Google" id="ProtNLM"/>
    </source>
</evidence>
<keyword evidence="1" id="KW-1133">Transmembrane helix</keyword>
<sequence>MKLFAKWIVGFASVVFLLVFAVMFLNRHSLIWLKGQIKYQYAESELSYRDTYIKLIQKENRDGNTFLIDKAYSSRVYKGSFLYGGEALSFNKTKKIICLLNDTSAYQWGEFGTFEKTRTIIFYDINESPIGYTLFDEVGEVENYPYRSFMKWGALSDKGLREMKRLIN</sequence>
<gene>
    <name evidence="2" type="ORF">FUAX_04760</name>
</gene>
<dbReference type="AlphaFoldDB" id="A0AAU9D0T2"/>
<name>A0AAU9D0T2_9BACT</name>
<keyword evidence="1" id="KW-0472">Membrane</keyword>